<feature type="region of interest" description="Disordered" evidence="1">
    <location>
        <begin position="92"/>
        <end position="119"/>
    </location>
</feature>
<evidence type="ECO:0000313" key="4">
    <source>
        <dbReference type="Proteomes" id="UP000075886"/>
    </source>
</evidence>
<accession>A0A182QV62</accession>
<proteinExistence type="predicted"/>
<evidence type="ECO:0000313" key="3">
    <source>
        <dbReference type="EnsemblMetazoa" id="AFAF017519-PA"/>
    </source>
</evidence>
<dbReference type="EMBL" id="AXCN02001194">
    <property type="status" value="NOT_ANNOTATED_CDS"/>
    <property type="molecule type" value="Genomic_DNA"/>
</dbReference>
<dbReference type="AlphaFoldDB" id="A0A182QV62"/>
<feature type="compositionally biased region" description="Basic and acidic residues" evidence="1">
    <location>
        <begin position="92"/>
        <end position="102"/>
    </location>
</feature>
<protein>
    <submittedName>
        <fullName evidence="3">Uncharacterized protein</fullName>
    </submittedName>
</protein>
<dbReference type="EnsemblMetazoa" id="AFAF017519-RA">
    <property type="protein sequence ID" value="AFAF017519-PA"/>
    <property type="gene ID" value="AFAF017519"/>
</dbReference>
<sequence>MSESRGCGTVQHGFRRTVVPKGSERGLRDRPSGKWALTRAERCQEESDEDRKNNGYYYNDNDFVADIVVVVVIAGVAVDDIVGAFLSMARKPEPANHQHGDEVPPGLHWGWGAQNDDNC</sequence>
<organism evidence="3 4">
    <name type="scientific">Anopheles farauti</name>
    <dbReference type="NCBI Taxonomy" id="69004"/>
    <lineage>
        <taxon>Eukaryota</taxon>
        <taxon>Metazoa</taxon>
        <taxon>Ecdysozoa</taxon>
        <taxon>Arthropoda</taxon>
        <taxon>Hexapoda</taxon>
        <taxon>Insecta</taxon>
        <taxon>Pterygota</taxon>
        <taxon>Neoptera</taxon>
        <taxon>Endopterygota</taxon>
        <taxon>Diptera</taxon>
        <taxon>Nematocera</taxon>
        <taxon>Culicoidea</taxon>
        <taxon>Culicidae</taxon>
        <taxon>Anophelinae</taxon>
        <taxon>Anopheles</taxon>
    </lineage>
</organism>
<feature type="transmembrane region" description="Helical" evidence="2">
    <location>
        <begin position="63"/>
        <end position="86"/>
    </location>
</feature>
<evidence type="ECO:0000256" key="2">
    <source>
        <dbReference type="SAM" id="Phobius"/>
    </source>
</evidence>
<name>A0A182QV62_9DIPT</name>
<reference evidence="4" key="1">
    <citation type="submission" date="2014-01" db="EMBL/GenBank/DDBJ databases">
        <title>The Genome Sequence of Anopheles farauti FAR1 (V2).</title>
        <authorList>
            <consortium name="The Broad Institute Genomics Platform"/>
            <person name="Neafsey D.E."/>
            <person name="Besansky N."/>
            <person name="Howell P."/>
            <person name="Walton C."/>
            <person name="Young S.K."/>
            <person name="Zeng Q."/>
            <person name="Gargeya S."/>
            <person name="Fitzgerald M."/>
            <person name="Haas B."/>
            <person name="Abouelleil A."/>
            <person name="Allen A.W."/>
            <person name="Alvarado L."/>
            <person name="Arachchi H.M."/>
            <person name="Berlin A.M."/>
            <person name="Chapman S.B."/>
            <person name="Gainer-Dewar J."/>
            <person name="Goldberg J."/>
            <person name="Griggs A."/>
            <person name="Gujja S."/>
            <person name="Hansen M."/>
            <person name="Howarth C."/>
            <person name="Imamovic A."/>
            <person name="Ireland A."/>
            <person name="Larimer J."/>
            <person name="McCowan C."/>
            <person name="Murphy C."/>
            <person name="Pearson M."/>
            <person name="Poon T.W."/>
            <person name="Priest M."/>
            <person name="Roberts A."/>
            <person name="Saif S."/>
            <person name="Shea T."/>
            <person name="Sisk P."/>
            <person name="Sykes S."/>
            <person name="Wortman J."/>
            <person name="Nusbaum C."/>
            <person name="Birren B."/>
        </authorList>
    </citation>
    <scope>NUCLEOTIDE SEQUENCE [LARGE SCALE GENOMIC DNA]</scope>
    <source>
        <strain evidence="4">FAR1</strain>
    </source>
</reference>
<keyword evidence="2" id="KW-1133">Transmembrane helix</keyword>
<evidence type="ECO:0000256" key="1">
    <source>
        <dbReference type="SAM" id="MobiDB-lite"/>
    </source>
</evidence>
<keyword evidence="2" id="KW-0472">Membrane</keyword>
<keyword evidence="2" id="KW-0812">Transmembrane</keyword>
<keyword evidence="4" id="KW-1185">Reference proteome</keyword>
<feature type="region of interest" description="Disordered" evidence="1">
    <location>
        <begin position="1"/>
        <end position="33"/>
    </location>
</feature>
<feature type="compositionally biased region" description="Basic and acidic residues" evidence="1">
    <location>
        <begin position="22"/>
        <end position="32"/>
    </location>
</feature>
<reference evidence="3" key="2">
    <citation type="submission" date="2020-05" db="UniProtKB">
        <authorList>
            <consortium name="EnsemblMetazoa"/>
        </authorList>
    </citation>
    <scope>IDENTIFICATION</scope>
    <source>
        <strain evidence="3">FAR1</strain>
    </source>
</reference>
<dbReference type="Proteomes" id="UP000075886">
    <property type="component" value="Unassembled WGS sequence"/>
</dbReference>
<dbReference type="VEuPathDB" id="VectorBase:AFAF017519"/>